<keyword evidence="1" id="KW-0732">Signal</keyword>
<comment type="caution">
    <text evidence="2">The sequence shown here is derived from an EMBL/GenBank/DDBJ whole genome shotgun (WGS) entry which is preliminary data.</text>
</comment>
<feature type="chain" id="PRO_5022932411" evidence="1">
    <location>
        <begin position="24"/>
        <end position="233"/>
    </location>
</feature>
<evidence type="ECO:0000313" key="3">
    <source>
        <dbReference type="Proteomes" id="UP000305760"/>
    </source>
</evidence>
<dbReference type="EMBL" id="SMDR01000004">
    <property type="protein sequence ID" value="TNJ32920.1"/>
    <property type="molecule type" value="Genomic_DNA"/>
</dbReference>
<reference evidence="2 3" key="1">
    <citation type="submission" date="2019-03" db="EMBL/GenBank/DDBJ databases">
        <title>Arenimonas daejeonensis sp. nov., isolated from compost.</title>
        <authorList>
            <person name="Jeon C.O."/>
        </authorList>
    </citation>
    <scope>NUCLEOTIDE SEQUENCE [LARGE SCALE GENOMIC DNA]</scope>
    <source>
        <strain evidence="2 3">R29</strain>
    </source>
</reference>
<feature type="signal peptide" evidence="1">
    <location>
        <begin position="1"/>
        <end position="23"/>
    </location>
</feature>
<accession>A0A5C4RP51</accession>
<dbReference type="Proteomes" id="UP000305760">
    <property type="component" value="Unassembled WGS sequence"/>
</dbReference>
<dbReference type="AlphaFoldDB" id="A0A5C4RP51"/>
<evidence type="ECO:0000313" key="2">
    <source>
        <dbReference type="EMBL" id="TNJ32920.1"/>
    </source>
</evidence>
<sequence>MTARAFGALTLAASIGLASPWLSAPEPAALPDPTPVAAPATPAEPGVTAEKRLRDAVASAAFRHIPGAVGSDWQPDRIDVTDADDAGVQHIVATGTLAAAGDTGTRVRLSGRYDATDGRLSRVSYRLLPVARPMPEPASAAPAWSLQDAVQRSLAQAHPDSEVRFALNSAQASRLDRGGRRFEGFGLAVMDGETRFVAFTLDLSAQGQSLAFDFGPEEFGLAQDIRLAAAPAD</sequence>
<keyword evidence="3" id="KW-1185">Reference proteome</keyword>
<proteinExistence type="predicted"/>
<dbReference type="OrthoDB" id="9898427at2"/>
<gene>
    <name evidence="2" type="ORF">E1B00_14510</name>
</gene>
<evidence type="ECO:0000256" key="1">
    <source>
        <dbReference type="SAM" id="SignalP"/>
    </source>
</evidence>
<protein>
    <submittedName>
        <fullName evidence="2">Uncharacterized protein</fullName>
    </submittedName>
</protein>
<name>A0A5C4RP51_9GAMM</name>
<organism evidence="2 3">
    <name type="scientific">Arenimonas terrae</name>
    <dbReference type="NCBI Taxonomy" id="2546226"/>
    <lineage>
        <taxon>Bacteria</taxon>
        <taxon>Pseudomonadati</taxon>
        <taxon>Pseudomonadota</taxon>
        <taxon>Gammaproteobacteria</taxon>
        <taxon>Lysobacterales</taxon>
        <taxon>Lysobacteraceae</taxon>
        <taxon>Arenimonas</taxon>
    </lineage>
</organism>
<dbReference type="RefSeq" id="WP_139450063.1">
    <property type="nucleotide sequence ID" value="NZ_SMDR01000004.1"/>
</dbReference>